<dbReference type="PaxDb" id="5141-EFNCRP00000008838"/>
<keyword evidence="6" id="KW-0333">Golgi apparatus</keyword>
<dbReference type="PANTHER" id="PTHR12961">
    <property type="entry name" value="CONSERVED OLIGOMERIC GOLGI COMPLEX COMPONENT 2"/>
    <property type="match status" value="1"/>
</dbReference>
<dbReference type="STRING" id="367110.Q1K6A0"/>
<evidence type="ECO:0000256" key="6">
    <source>
        <dbReference type="ARBA" id="ARBA00023034"/>
    </source>
</evidence>
<name>Q1K6A0_NEUCR</name>
<evidence type="ECO:0000313" key="11">
    <source>
        <dbReference type="EMBL" id="EAA29594.1"/>
    </source>
</evidence>
<feature type="region of interest" description="Disordered" evidence="9">
    <location>
        <begin position="1"/>
        <end position="94"/>
    </location>
</feature>
<dbReference type="Proteomes" id="UP000001805">
    <property type="component" value="Chromosome 2, Linkage Group V"/>
</dbReference>
<evidence type="ECO:0000256" key="9">
    <source>
        <dbReference type="SAM" id="MobiDB-lite"/>
    </source>
</evidence>
<dbReference type="GO" id="GO:0015031">
    <property type="term" value="P:protein transport"/>
    <property type="evidence" value="ECO:0007669"/>
    <property type="project" value="UniProtKB-KW"/>
</dbReference>
<feature type="domain" description="Conserved oligomeric Golgi complex subunit 2 N-terminal" evidence="10">
    <location>
        <begin position="137"/>
        <end position="190"/>
    </location>
</feature>
<dbReference type="InterPro" id="IPR024602">
    <property type="entry name" value="COG_su2_N"/>
</dbReference>
<dbReference type="VEuPathDB" id="FungiDB:NCU08892"/>
<feature type="compositionally biased region" description="Acidic residues" evidence="9">
    <location>
        <begin position="70"/>
        <end position="82"/>
    </location>
</feature>
<keyword evidence="7" id="KW-0472">Membrane</keyword>
<protein>
    <recommendedName>
        <fullName evidence="3">Conserved oligomeric Golgi complex subunit 2</fullName>
    </recommendedName>
    <alternativeName>
        <fullName evidence="8">Component of oligomeric Golgi complex 2</fullName>
    </alternativeName>
</protein>
<comment type="similarity">
    <text evidence="2">Belongs to the COG2 family.</text>
</comment>
<dbReference type="InParanoid" id="Q1K6A0"/>
<dbReference type="GO" id="GO:0000139">
    <property type="term" value="C:Golgi membrane"/>
    <property type="evidence" value="ECO:0007669"/>
    <property type="project" value="UniProtKB-SubCell"/>
</dbReference>
<evidence type="ECO:0000256" key="2">
    <source>
        <dbReference type="ARBA" id="ARBA00007603"/>
    </source>
</evidence>
<evidence type="ECO:0000256" key="1">
    <source>
        <dbReference type="ARBA" id="ARBA00004395"/>
    </source>
</evidence>
<keyword evidence="12" id="KW-1185">Reference proteome</keyword>
<reference evidence="11 12" key="1">
    <citation type="journal article" date="2003" name="Nature">
        <title>The genome sequence of the filamentous fungus Neurospora crassa.</title>
        <authorList>
            <person name="Galagan J.E."/>
            <person name="Calvo S.E."/>
            <person name="Borkovich K.A."/>
            <person name="Selker E.U."/>
            <person name="Read N.D."/>
            <person name="Jaffe D."/>
            <person name="FitzHugh W."/>
            <person name="Ma L.J."/>
            <person name="Smirnov S."/>
            <person name="Purcell S."/>
            <person name="Rehman B."/>
            <person name="Elkins T."/>
            <person name="Engels R."/>
            <person name="Wang S."/>
            <person name="Nielsen C.B."/>
            <person name="Butler J."/>
            <person name="Endrizzi M."/>
            <person name="Qui D."/>
            <person name="Ianakiev P."/>
            <person name="Bell-Pedersen D."/>
            <person name="Nelson M.A."/>
            <person name="Werner-Washburne M."/>
            <person name="Selitrennikoff C.P."/>
            <person name="Kinsey J.A."/>
            <person name="Braun E.L."/>
            <person name="Zelter A."/>
            <person name="Schulte U."/>
            <person name="Kothe G.O."/>
            <person name="Jedd G."/>
            <person name="Mewes W."/>
            <person name="Staben C."/>
            <person name="Marcotte E."/>
            <person name="Greenberg D."/>
            <person name="Roy A."/>
            <person name="Foley K."/>
            <person name="Naylor J."/>
            <person name="Stange-Thomann N."/>
            <person name="Barrett R."/>
            <person name="Gnerre S."/>
            <person name="Kamal M."/>
            <person name="Kamvysselis M."/>
            <person name="Mauceli E."/>
            <person name="Bielke C."/>
            <person name="Rudd S."/>
            <person name="Frishman D."/>
            <person name="Krystofova S."/>
            <person name="Rasmussen C."/>
            <person name="Metzenberg R.L."/>
            <person name="Perkins D.D."/>
            <person name="Kroken S."/>
            <person name="Cogoni C."/>
            <person name="Macino G."/>
            <person name="Catcheside D."/>
            <person name="Li W."/>
            <person name="Pratt R.J."/>
            <person name="Osmani S.A."/>
            <person name="DeSouza C.P."/>
            <person name="Glass L."/>
            <person name="Orbach M.J."/>
            <person name="Berglund J.A."/>
            <person name="Voelker R."/>
            <person name="Yarden O."/>
            <person name="Plamann M."/>
            <person name="Seiler S."/>
            <person name="Dunlap J."/>
            <person name="Radford A."/>
            <person name="Aramayo R."/>
            <person name="Natvig D.O."/>
            <person name="Alex L.A."/>
            <person name="Mannhaupt G."/>
            <person name="Ebbole D.J."/>
            <person name="Freitag M."/>
            <person name="Paulsen I."/>
            <person name="Sachs M.S."/>
            <person name="Lander E.S."/>
            <person name="Nusbaum C."/>
            <person name="Birren B."/>
        </authorList>
    </citation>
    <scope>NUCLEOTIDE SEQUENCE [LARGE SCALE GENOMIC DNA]</scope>
    <source>
        <strain evidence="12">ATCC 24698 / 74-OR23-1A / CBS 708.71 / DSM 1257 / FGSC 987</strain>
    </source>
</reference>
<feature type="compositionally biased region" description="Low complexity" evidence="9">
    <location>
        <begin position="22"/>
        <end position="48"/>
    </location>
</feature>
<sequence>MTTLNTPNFAAPSSHGRPSSPPQSQTSSPISPKSTNHAFPSISTNLSTNPPPPRLTTTTSSQQFPSSKQDDDDISDDDDDDVSNLPFPTALPRPSFLTPHFSPLAYLDSLYASSSSSPDPTSTNANATVVTTITPFSQRHQTLPDLRSELHTRSLAISSELLELVNANYTSFLSLGDELKGGEERVEDVRVAVLGFRRAVEEVRGKVREKRGEIGDLVKELGCVRGGVEWGRGVLELGERVEGLEVKLNMGSLGSTGGSGGGVGGAGAEAWVKKGTINAEEDRVAEEDVYEGWDDGSEDFKEEVLDDDGEGDEEREGFVASSPAELEALAREYVKIEQMADRLGGHEVPFVRKMEERMIRCRNTILLDLSTALKEARRAGERGKKRVVRYLGVYRLLDAEQEAVRVLKEK</sequence>
<evidence type="ECO:0000256" key="5">
    <source>
        <dbReference type="ARBA" id="ARBA00022927"/>
    </source>
</evidence>
<organism evidence="11 12">
    <name type="scientific">Neurospora crassa (strain ATCC 24698 / 74-OR23-1A / CBS 708.71 / DSM 1257 / FGSC 987)</name>
    <dbReference type="NCBI Taxonomy" id="367110"/>
    <lineage>
        <taxon>Eukaryota</taxon>
        <taxon>Fungi</taxon>
        <taxon>Dikarya</taxon>
        <taxon>Ascomycota</taxon>
        <taxon>Pezizomycotina</taxon>
        <taxon>Sordariomycetes</taxon>
        <taxon>Sordariomycetidae</taxon>
        <taxon>Sordariales</taxon>
        <taxon>Sordariaceae</taxon>
        <taxon>Neurospora</taxon>
    </lineage>
</organism>
<dbReference type="OMA" id="YKLMGED"/>
<dbReference type="AlphaFoldDB" id="Q1K6A0"/>
<dbReference type="GeneID" id="3874977"/>
<evidence type="ECO:0000256" key="7">
    <source>
        <dbReference type="ARBA" id="ARBA00023136"/>
    </source>
</evidence>
<dbReference type="KEGG" id="ncr:NCU08892"/>
<evidence type="ECO:0000256" key="4">
    <source>
        <dbReference type="ARBA" id="ARBA00022448"/>
    </source>
</evidence>
<keyword evidence="5" id="KW-0653">Protein transport</keyword>
<dbReference type="Pfam" id="PF06148">
    <property type="entry name" value="COG2_N"/>
    <property type="match status" value="1"/>
</dbReference>
<evidence type="ECO:0000259" key="10">
    <source>
        <dbReference type="Pfam" id="PF06148"/>
    </source>
</evidence>
<feature type="compositionally biased region" description="Low complexity" evidence="9">
    <location>
        <begin position="55"/>
        <end position="67"/>
    </location>
</feature>
<proteinExistence type="inferred from homology"/>
<dbReference type="PANTHER" id="PTHR12961:SF0">
    <property type="entry name" value="CONSERVED OLIGOMERIC GOLGI COMPLEX SUBUNIT 2"/>
    <property type="match status" value="1"/>
</dbReference>
<evidence type="ECO:0000313" key="12">
    <source>
        <dbReference type="Proteomes" id="UP000001805"/>
    </source>
</evidence>
<dbReference type="HOGENOM" id="CLU_056777_0_0_1"/>
<dbReference type="GO" id="GO:0007030">
    <property type="term" value="P:Golgi organization"/>
    <property type="evidence" value="ECO:0007669"/>
    <property type="project" value="InterPro"/>
</dbReference>
<dbReference type="OrthoDB" id="332281at2759"/>
<evidence type="ECO:0000256" key="8">
    <source>
        <dbReference type="ARBA" id="ARBA00031344"/>
    </source>
</evidence>
<gene>
    <name evidence="11" type="ORF">NCU08892</name>
</gene>
<dbReference type="InterPro" id="IPR009316">
    <property type="entry name" value="COG2"/>
</dbReference>
<keyword evidence="4" id="KW-0813">Transport</keyword>
<evidence type="ECO:0000256" key="3">
    <source>
        <dbReference type="ARBA" id="ARBA00020977"/>
    </source>
</evidence>
<dbReference type="EMBL" id="CM002240">
    <property type="protein sequence ID" value="EAA29594.1"/>
    <property type="molecule type" value="Genomic_DNA"/>
</dbReference>
<accession>Q1K6A0</accession>
<comment type="subcellular location">
    <subcellularLocation>
        <location evidence="1">Golgi apparatus membrane</location>
        <topology evidence="1">Peripheral membrane protein</topology>
    </subcellularLocation>
</comment>
<dbReference type="RefSeq" id="XP_958830.1">
    <property type="nucleotide sequence ID" value="XM_953737.2"/>
</dbReference>